<dbReference type="KEGG" id="hro:HELRODRAFT_84160"/>
<name>T1G5F5_HELRO</name>
<dbReference type="CDD" id="cd00170">
    <property type="entry name" value="SEC14"/>
    <property type="match status" value="1"/>
</dbReference>
<proteinExistence type="predicted"/>
<dbReference type="EMBL" id="KB097106">
    <property type="protein sequence ID" value="ESN99650.1"/>
    <property type="molecule type" value="Genomic_DNA"/>
</dbReference>
<dbReference type="InParanoid" id="T1G5F5"/>
<sequence>DIERIKTDDHLLNAYLEHNKFDIEKAVAFLHTSLEWRKSFNVKELSASSFPQSLHESNVIFFYSRDKTGHKILHLQSVKMKKDSAYSDMVKRFLVWQIEQEFRANMGKRIVVLLDMCGAGLANVDINFIKFLISCFAANYPYMLEYLLIVDLPWILSAVWQLVKKWLTAEQQKFVLVVKQHELPKYIDKESLFIHLGGTVGFVFLCSTSLKVIDLITNRILK</sequence>
<dbReference type="PROSITE" id="PS50191">
    <property type="entry name" value="CRAL_TRIO"/>
    <property type="match status" value="1"/>
</dbReference>
<dbReference type="Pfam" id="PF00650">
    <property type="entry name" value="CRAL_TRIO"/>
    <property type="match status" value="1"/>
</dbReference>
<dbReference type="Gene3D" id="3.40.525.10">
    <property type="entry name" value="CRAL-TRIO lipid binding domain"/>
    <property type="match status" value="1"/>
</dbReference>
<dbReference type="AlphaFoldDB" id="T1G5F5"/>
<feature type="transmembrane region" description="Helical" evidence="1">
    <location>
        <begin position="192"/>
        <end position="213"/>
    </location>
</feature>
<dbReference type="FunCoup" id="T1G5F5">
    <property type="interactions" value="20"/>
</dbReference>
<dbReference type="PANTHER" id="PTHR46384">
    <property type="entry name" value="MOTILE SPERM DOMAIN-CONTAINING PROTEIN 2"/>
    <property type="match status" value="1"/>
</dbReference>
<dbReference type="InterPro" id="IPR036865">
    <property type="entry name" value="CRAL-TRIO_dom_sf"/>
</dbReference>
<evidence type="ECO:0000256" key="1">
    <source>
        <dbReference type="SAM" id="Phobius"/>
    </source>
</evidence>
<dbReference type="Proteomes" id="UP000015101">
    <property type="component" value="Unassembled WGS sequence"/>
</dbReference>
<dbReference type="PANTHER" id="PTHR46384:SF1">
    <property type="entry name" value="MOTILE SPERM DOMAIN-CONTAINING PROTEIN 2"/>
    <property type="match status" value="1"/>
</dbReference>
<dbReference type="InterPro" id="IPR001251">
    <property type="entry name" value="CRAL-TRIO_dom"/>
</dbReference>
<keyword evidence="1" id="KW-1133">Transmembrane helix</keyword>
<dbReference type="SUPFAM" id="SSF52087">
    <property type="entry name" value="CRAL/TRIO domain"/>
    <property type="match status" value="1"/>
</dbReference>
<reference evidence="3 5" key="2">
    <citation type="journal article" date="2013" name="Nature">
        <title>Insights into bilaterian evolution from three spiralian genomes.</title>
        <authorList>
            <person name="Simakov O."/>
            <person name="Marletaz F."/>
            <person name="Cho S.J."/>
            <person name="Edsinger-Gonzales E."/>
            <person name="Havlak P."/>
            <person name="Hellsten U."/>
            <person name="Kuo D.H."/>
            <person name="Larsson T."/>
            <person name="Lv J."/>
            <person name="Arendt D."/>
            <person name="Savage R."/>
            <person name="Osoegawa K."/>
            <person name="de Jong P."/>
            <person name="Grimwood J."/>
            <person name="Chapman J.A."/>
            <person name="Shapiro H."/>
            <person name="Aerts A."/>
            <person name="Otillar R.P."/>
            <person name="Terry A.Y."/>
            <person name="Boore J.L."/>
            <person name="Grigoriev I.V."/>
            <person name="Lindberg D.R."/>
            <person name="Seaver E.C."/>
            <person name="Weisblat D.A."/>
            <person name="Putnam N.H."/>
            <person name="Rokhsar D.S."/>
        </authorList>
    </citation>
    <scope>NUCLEOTIDE SEQUENCE</scope>
</reference>
<keyword evidence="1" id="KW-0812">Transmembrane</keyword>
<dbReference type="OrthoDB" id="75724at2759"/>
<dbReference type="CTD" id="20216302"/>
<dbReference type="RefSeq" id="XP_009022255.1">
    <property type="nucleotide sequence ID" value="XM_009024007.1"/>
</dbReference>
<evidence type="ECO:0000313" key="5">
    <source>
        <dbReference type="Proteomes" id="UP000015101"/>
    </source>
</evidence>
<keyword evidence="1" id="KW-0472">Membrane</keyword>
<evidence type="ECO:0000313" key="3">
    <source>
        <dbReference type="EMBL" id="ESN99650.1"/>
    </source>
</evidence>
<accession>T1G5F5</accession>
<reference evidence="5" key="1">
    <citation type="submission" date="2012-12" db="EMBL/GenBank/DDBJ databases">
        <authorList>
            <person name="Hellsten U."/>
            <person name="Grimwood J."/>
            <person name="Chapman J.A."/>
            <person name="Shapiro H."/>
            <person name="Aerts A."/>
            <person name="Otillar R.P."/>
            <person name="Terry A.Y."/>
            <person name="Boore J.L."/>
            <person name="Simakov O."/>
            <person name="Marletaz F."/>
            <person name="Cho S.-J."/>
            <person name="Edsinger-Gonzales E."/>
            <person name="Havlak P."/>
            <person name="Kuo D.-H."/>
            <person name="Larsson T."/>
            <person name="Lv J."/>
            <person name="Arendt D."/>
            <person name="Savage R."/>
            <person name="Osoegawa K."/>
            <person name="de Jong P."/>
            <person name="Lindberg D.R."/>
            <person name="Seaver E.C."/>
            <person name="Weisblat D.A."/>
            <person name="Putnam N.H."/>
            <person name="Grigoriev I.V."/>
            <person name="Rokhsar D.S."/>
        </authorList>
    </citation>
    <scope>NUCLEOTIDE SEQUENCE</scope>
</reference>
<dbReference type="EMBL" id="AMQM01005848">
    <property type="status" value="NOT_ANNOTATED_CDS"/>
    <property type="molecule type" value="Genomic_DNA"/>
</dbReference>
<organism evidence="4 5">
    <name type="scientific">Helobdella robusta</name>
    <name type="common">Californian leech</name>
    <dbReference type="NCBI Taxonomy" id="6412"/>
    <lineage>
        <taxon>Eukaryota</taxon>
        <taxon>Metazoa</taxon>
        <taxon>Spiralia</taxon>
        <taxon>Lophotrochozoa</taxon>
        <taxon>Annelida</taxon>
        <taxon>Clitellata</taxon>
        <taxon>Hirudinea</taxon>
        <taxon>Rhynchobdellida</taxon>
        <taxon>Glossiphoniidae</taxon>
        <taxon>Helobdella</taxon>
    </lineage>
</organism>
<dbReference type="EnsemblMetazoa" id="HelroT84160">
    <property type="protein sequence ID" value="HelroP84160"/>
    <property type="gene ID" value="HelroG84160"/>
</dbReference>
<feature type="domain" description="CRAL-TRIO" evidence="2">
    <location>
        <begin position="42"/>
        <end position="204"/>
    </location>
</feature>
<dbReference type="GeneID" id="20216302"/>
<evidence type="ECO:0000313" key="4">
    <source>
        <dbReference type="EnsemblMetazoa" id="HelroP84160"/>
    </source>
</evidence>
<reference evidence="4" key="3">
    <citation type="submission" date="2015-06" db="UniProtKB">
        <authorList>
            <consortium name="EnsemblMetazoa"/>
        </authorList>
    </citation>
    <scope>IDENTIFICATION</scope>
</reference>
<dbReference type="OMA" id="NDNDIWI"/>
<gene>
    <name evidence="4" type="primary">20216302</name>
    <name evidence="3" type="ORF">HELRODRAFT_84160</name>
</gene>
<dbReference type="HOGENOM" id="CLU_014001_7_1_1"/>
<dbReference type="SMART" id="SM00516">
    <property type="entry name" value="SEC14"/>
    <property type="match status" value="1"/>
</dbReference>
<evidence type="ECO:0000259" key="2">
    <source>
        <dbReference type="PROSITE" id="PS50191"/>
    </source>
</evidence>
<protein>
    <recommendedName>
        <fullName evidence="2">CRAL-TRIO domain-containing protein</fullName>
    </recommendedName>
</protein>
<keyword evidence="5" id="KW-1185">Reference proteome</keyword>
<dbReference type="SUPFAM" id="SSF46938">
    <property type="entry name" value="CRAL/TRIO N-terminal domain"/>
    <property type="match status" value="1"/>
</dbReference>
<dbReference type="STRING" id="6412.T1G5F5"/>
<dbReference type="InterPro" id="IPR053012">
    <property type="entry name" value="ER-organelle_contact"/>
</dbReference>
<dbReference type="eggNOG" id="KOG1471">
    <property type="taxonomic scope" value="Eukaryota"/>
</dbReference>
<dbReference type="InterPro" id="IPR036273">
    <property type="entry name" value="CRAL/TRIO_N_dom_sf"/>
</dbReference>